<evidence type="ECO:0000259" key="15">
    <source>
        <dbReference type="SMART" id="SM00478"/>
    </source>
</evidence>
<evidence type="ECO:0000256" key="12">
    <source>
        <dbReference type="ARBA" id="ARBA00023204"/>
    </source>
</evidence>
<dbReference type="Proteomes" id="UP001446205">
    <property type="component" value="Unassembled WGS sequence"/>
</dbReference>
<protein>
    <recommendedName>
        <fullName evidence="5 14">Adenine DNA glycosylase</fullName>
        <ecNumber evidence="4 14">3.2.2.31</ecNumber>
    </recommendedName>
</protein>
<evidence type="ECO:0000256" key="10">
    <source>
        <dbReference type="ARBA" id="ARBA00023004"/>
    </source>
</evidence>
<dbReference type="Gene3D" id="1.10.340.30">
    <property type="entry name" value="Hypothetical protein, domain 2"/>
    <property type="match status" value="1"/>
</dbReference>
<feature type="domain" description="HhH-GPD" evidence="15">
    <location>
        <begin position="39"/>
        <end position="190"/>
    </location>
</feature>
<evidence type="ECO:0000256" key="3">
    <source>
        <dbReference type="ARBA" id="ARBA00008343"/>
    </source>
</evidence>
<evidence type="ECO:0000256" key="8">
    <source>
        <dbReference type="ARBA" id="ARBA00022763"/>
    </source>
</evidence>
<comment type="cofactor">
    <cofactor evidence="14">
        <name>[4Fe-4S] cluster</name>
        <dbReference type="ChEBI" id="CHEBI:49883"/>
    </cofactor>
    <text evidence="14">Binds 1 [4Fe-4S] cluster.</text>
</comment>
<comment type="function">
    <text evidence="2">Adenine glycosylase active on G-A mispairs. MutY also corrects error-prone DNA synthesis past GO lesions which are due to the oxidatively damaged form of guanine: 7,8-dihydro-8-oxoguanine (8-oxo-dGTP).</text>
</comment>
<name>A0ABU9D8W5_9PROT</name>
<sequence>MSAEPIAPALLAWYRENGRLDLPWRQTRDPYALWLAEIMLQQTQVKTVLPYYQRFLQRFPDFERLAAADIDEVLHLWTGLGYYARARNLHACAKVIVTEHGGRFPADPAVAMSLPGIGRSTAHAILASAYDQDWAILDGNVKRVLSRYHAFAGDPASSEGQRLLWSLAEAETPVNAAHDYNQAIQDLGATLCSRSKPSCALCPLQPGCQAYLQGLTAQLPRRPERRQMPVRLAWLSIIEDGQHRVLLQRQGPAGLWGGLWTLPQRARDELEGPSEAAQGFAADLGLHLQVAGALPAARHTFTHFHLDYIPLLMRSMGTKGIRDAKDLAWVSPADPGRRGLARPTERILHQLAGTGQPKLW</sequence>
<dbReference type="InterPro" id="IPR044298">
    <property type="entry name" value="MIG/MutY"/>
</dbReference>
<dbReference type="InterPro" id="IPR029119">
    <property type="entry name" value="MutY_C"/>
</dbReference>
<organism evidence="16 17">
    <name type="scientific">Thermithiobacillus plumbiphilus</name>
    <dbReference type="NCBI Taxonomy" id="1729899"/>
    <lineage>
        <taxon>Bacteria</taxon>
        <taxon>Pseudomonadati</taxon>
        <taxon>Pseudomonadota</taxon>
        <taxon>Acidithiobacillia</taxon>
        <taxon>Acidithiobacillales</taxon>
        <taxon>Thermithiobacillaceae</taxon>
        <taxon>Thermithiobacillus</taxon>
    </lineage>
</organism>
<accession>A0ABU9D8W5</accession>
<evidence type="ECO:0000256" key="5">
    <source>
        <dbReference type="ARBA" id="ARBA00022023"/>
    </source>
</evidence>
<keyword evidence="7" id="KW-0479">Metal-binding</keyword>
<evidence type="ECO:0000256" key="6">
    <source>
        <dbReference type="ARBA" id="ARBA00022485"/>
    </source>
</evidence>
<dbReference type="EC" id="3.2.2.31" evidence="4 14"/>
<dbReference type="SMART" id="SM00478">
    <property type="entry name" value="ENDO3c"/>
    <property type="match status" value="1"/>
</dbReference>
<evidence type="ECO:0000256" key="11">
    <source>
        <dbReference type="ARBA" id="ARBA00023014"/>
    </source>
</evidence>
<dbReference type="InterPro" id="IPR015797">
    <property type="entry name" value="NUDIX_hydrolase-like_dom_sf"/>
</dbReference>
<keyword evidence="12" id="KW-0234">DNA repair</keyword>
<evidence type="ECO:0000256" key="2">
    <source>
        <dbReference type="ARBA" id="ARBA00002933"/>
    </source>
</evidence>
<reference evidence="16 17" key="1">
    <citation type="submission" date="2024-04" db="EMBL/GenBank/DDBJ databases">
        <authorList>
            <person name="Abashina T."/>
            <person name="Shaikin A."/>
        </authorList>
    </citation>
    <scope>NUCLEOTIDE SEQUENCE [LARGE SCALE GENOMIC DNA]</scope>
    <source>
        <strain evidence="16 17">AAFK</strain>
    </source>
</reference>
<dbReference type="GO" id="GO:0000701">
    <property type="term" value="F:purine-specific mismatch base pair DNA N-glycosylase activity"/>
    <property type="evidence" value="ECO:0007669"/>
    <property type="project" value="UniProtKB-EC"/>
</dbReference>
<evidence type="ECO:0000313" key="17">
    <source>
        <dbReference type="Proteomes" id="UP001446205"/>
    </source>
</evidence>
<dbReference type="SUPFAM" id="SSF48150">
    <property type="entry name" value="DNA-glycosylase"/>
    <property type="match status" value="1"/>
</dbReference>
<comment type="similarity">
    <text evidence="3 14">Belongs to the Nth/MutY family.</text>
</comment>
<comment type="caution">
    <text evidence="16">The sequence shown here is derived from an EMBL/GenBank/DDBJ whole genome shotgun (WGS) entry which is preliminary data.</text>
</comment>
<evidence type="ECO:0000256" key="7">
    <source>
        <dbReference type="ARBA" id="ARBA00022723"/>
    </source>
</evidence>
<dbReference type="Gene3D" id="1.10.1670.10">
    <property type="entry name" value="Helix-hairpin-Helix base-excision DNA repair enzymes (C-terminal)"/>
    <property type="match status" value="1"/>
</dbReference>
<dbReference type="RefSeq" id="WP_341371020.1">
    <property type="nucleotide sequence ID" value="NZ_JBBPCO010000008.1"/>
</dbReference>
<dbReference type="InterPro" id="IPR011257">
    <property type="entry name" value="DNA_glycosylase"/>
</dbReference>
<keyword evidence="17" id="KW-1185">Reference proteome</keyword>
<dbReference type="Pfam" id="PF14815">
    <property type="entry name" value="NUDIX_4"/>
    <property type="match status" value="1"/>
</dbReference>
<keyword evidence="10 14" id="KW-0408">Iron</keyword>
<dbReference type="Gene3D" id="3.90.79.10">
    <property type="entry name" value="Nucleoside Triphosphate Pyrophosphohydrolase"/>
    <property type="match status" value="1"/>
</dbReference>
<keyword evidence="11" id="KW-0411">Iron-sulfur</keyword>
<dbReference type="InterPro" id="IPR023170">
    <property type="entry name" value="HhH_base_excis_C"/>
</dbReference>
<dbReference type="EMBL" id="JBBPCO010000008">
    <property type="protein sequence ID" value="MEK8089962.1"/>
    <property type="molecule type" value="Genomic_DNA"/>
</dbReference>
<dbReference type="InterPro" id="IPR003265">
    <property type="entry name" value="HhH-GPD_domain"/>
</dbReference>
<dbReference type="PANTHER" id="PTHR42944:SF1">
    <property type="entry name" value="ADENINE DNA GLYCOSYLASE"/>
    <property type="match status" value="1"/>
</dbReference>
<evidence type="ECO:0000256" key="1">
    <source>
        <dbReference type="ARBA" id="ARBA00000843"/>
    </source>
</evidence>
<evidence type="ECO:0000256" key="4">
    <source>
        <dbReference type="ARBA" id="ARBA00012045"/>
    </source>
</evidence>
<evidence type="ECO:0000256" key="9">
    <source>
        <dbReference type="ARBA" id="ARBA00022801"/>
    </source>
</evidence>
<keyword evidence="8 14" id="KW-0227">DNA damage</keyword>
<dbReference type="InterPro" id="IPR005760">
    <property type="entry name" value="A/G_AdeGlyc_MutY"/>
</dbReference>
<dbReference type="PANTHER" id="PTHR42944">
    <property type="entry name" value="ADENINE DNA GLYCOSYLASE"/>
    <property type="match status" value="1"/>
</dbReference>
<dbReference type="CDD" id="cd03431">
    <property type="entry name" value="NUDIX_DNA_Glycosylase_C-MutY"/>
    <property type="match status" value="1"/>
</dbReference>
<keyword evidence="13 14" id="KW-0326">Glycosidase</keyword>
<evidence type="ECO:0000256" key="13">
    <source>
        <dbReference type="ARBA" id="ARBA00023295"/>
    </source>
</evidence>
<dbReference type="SUPFAM" id="SSF55811">
    <property type="entry name" value="Nudix"/>
    <property type="match status" value="1"/>
</dbReference>
<dbReference type="NCBIfam" id="TIGR01084">
    <property type="entry name" value="mutY"/>
    <property type="match status" value="1"/>
</dbReference>
<dbReference type="CDD" id="cd00056">
    <property type="entry name" value="ENDO3c"/>
    <property type="match status" value="1"/>
</dbReference>
<gene>
    <name evidence="16" type="primary">mutY</name>
    <name evidence="16" type="ORF">WOB96_09300</name>
</gene>
<keyword evidence="6" id="KW-0004">4Fe-4S</keyword>
<proteinExistence type="inferred from homology"/>
<comment type="catalytic activity">
    <reaction evidence="1 14">
        <text>Hydrolyzes free adenine bases from 7,8-dihydro-8-oxoguanine:adenine mismatched double-stranded DNA, leaving an apurinic site.</text>
        <dbReference type="EC" id="3.2.2.31"/>
    </reaction>
</comment>
<evidence type="ECO:0000256" key="14">
    <source>
        <dbReference type="RuleBase" id="RU365096"/>
    </source>
</evidence>
<evidence type="ECO:0000313" key="16">
    <source>
        <dbReference type="EMBL" id="MEK8089962.1"/>
    </source>
</evidence>
<keyword evidence="9 16" id="KW-0378">Hydrolase</keyword>
<dbReference type="Pfam" id="PF00730">
    <property type="entry name" value="HhH-GPD"/>
    <property type="match status" value="1"/>
</dbReference>